<keyword evidence="2 4" id="KW-0418">Kinase</keyword>
<evidence type="ECO:0000313" key="5">
    <source>
        <dbReference type="Proteomes" id="UP000216024"/>
    </source>
</evidence>
<dbReference type="InterPro" id="IPR029056">
    <property type="entry name" value="Ribokinase-like"/>
</dbReference>
<dbReference type="GO" id="GO:0016301">
    <property type="term" value="F:kinase activity"/>
    <property type="evidence" value="ECO:0007669"/>
    <property type="project" value="UniProtKB-KW"/>
</dbReference>
<name>A0A267MDF3_9FIRM</name>
<keyword evidence="1" id="KW-0808">Transferase</keyword>
<evidence type="ECO:0000259" key="3">
    <source>
        <dbReference type="Pfam" id="PF00294"/>
    </source>
</evidence>
<accession>A0A267MDF3</accession>
<dbReference type="Pfam" id="PF00294">
    <property type="entry name" value="PfkB"/>
    <property type="match status" value="1"/>
</dbReference>
<protein>
    <submittedName>
        <fullName evidence="4">Kinase</fullName>
    </submittedName>
</protein>
<reference evidence="4 5" key="1">
    <citation type="submission" date="2017-06" db="EMBL/GenBank/DDBJ databases">
        <title>Draft genome sequence of anaerobic fermentative bacterium Anaeromicrobium sediminis DY2726D isolated from West Pacific Ocean sediments.</title>
        <authorList>
            <person name="Zeng X."/>
        </authorList>
    </citation>
    <scope>NUCLEOTIDE SEQUENCE [LARGE SCALE GENOMIC DNA]</scope>
    <source>
        <strain evidence="4 5">DY2726D</strain>
    </source>
</reference>
<keyword evidence="5" id="KW-1185">Reference proteome</keyword>
<proteinExistence type="predicted"/>
<dbReference type="SUPFAM" id="SSF53613">
    <property type="entry name" value="Ribokinase-like"/>
    <property type="match status" value="1"/>
</dbReference>
<dbReference type="PANTHER" id="PTHR10584">
    <property type="entry name" value="SUGAR KINASE"/>
    <property type="match status" value="1"/>
</dbReference>
<feature type="domain" description="Carbohydrate kinase PfkB" evidence="3">
    <location>
        <begin position="8"/>
        <end position="296"/>
    </location>
</feature>
<dbReference type="PANTHER" id="PTHR10584:SF166">
    <property type="entry name" value="RIBOKINASE"/>
    <property type="match status" value="1"/>
</dbReference>
<dbReference type="AlphaFoldDB" id="A0A267MDF3"/>
<evidence type="ECO:0000256" key="1">
    <source>
        <dbReference type="ARBA" id="ARBA00022679"/>
    </source>
</evidence>
<dbReference type="CDD" id="cd01941">
    <property type="entry name" value="YeiC_kinase_like"/>
    <property type="match status" value="1"/>
</dbReference>
<dbReference type="Proteomes" id="UP000216024">
    <property type="component" value="Unassembled WGS sequence"/>
</dbReference>
<dbReference type="Gene3D" id="3.40.1190.20">
    <property type="match status" value="1"/>
</dbReference>
<dbReference type="EMBL" id="NIBG01000030">
    <property type="protein sequence ID" value="PAB56895.1"/>
    <property type="molecule type" value="Genomic_DNA"/>
</dbReference>
<dbReference type="InterPro" id="IPR011611">
    <property type="entry name" value="PfkB_dom"/>
</dbReference>
<sequence>MNNYNQPYILVFGASVVDIIGFSSAKYRSYDSTPGNIKITFGGVCRNIAENMARVGVNTKFISILGNDEKGRSMLEHSKVIGYDMCESLILENGTTPTYMAILDEYGEMVSAIADMKSVDEMNFEFIDSKREIIENSQYTFLDADNPTNLQYILETFKGKTKFILDPISAAKAKNIRHLIKHFHTIKPNRHEAEVLAGFEIKTDADLKEAADYFLDLGVKNVFISLDEDGIYYSNGLECGKIRANNACVKNVTGAGDSFVAGLGYGYINDMNIRDTIRFSVAMSIITISHEETIHPKMCHEYVKKHIDEIDWTEVVY</sequence>
<dbReference type="OrthoDB" id="9806249at2"/>
<evidence type="ECO:0000256" key="2">
    <source>
        <dbReference type="ARBA" id="ARBA00022777"/>
    </source>
</evidence>
<organism evidence="4 5">
    <name type="scientific">Anaeromicrobium sediminis</name>
    <dbReference type="NCBI Taxonomy" id="1478221"/>
    <lineage>
        <taxon>Bacteria</taxon>
        <taxon>Bacillati</taxon>
        <taxon>Bacillota</taxon>
        <taxon>Clostridia</taxon>
        <taxon>Peptostreptococcales</taxon>
        <taxon>Thermotaleaceae</taxon>
        <taxon>Anaeromicrobium</taxon>
    </lineage>
</organism>
<gene>
    <name evidence="4" type="ORF">CCE28_19980</name>
</gene>
<evidence type="ECO:0000313" key="4">
    <source>
        <dbReference type="EMBL" id="PAB56895.1"/>
    </source>
</evidence>
<dbReference type="RefSeq" id="WP_095135706.1">
    <property type="nucleotide sequence ID" value="NZ_NIBG01000030.1"/>
</dbReference>
<comment type="caution">
    <text evidence="4">The sequence shown here is derived from an EMBL/GenBank/DDBJ whole genome shotgun (WGS) entry which is preliminary data.</text>
</comment>